<sequence>MPTLWVGLLGLLALVYCPAEAAKNYASALSKSILFYDAQRSGPLPANNPVPWRGDSALNDCVVGGWYDAGDHVKFGLPMSSSTTLLLWGLIRFKDGYIKANQLNQMLDSIKWPLDYFLRAWNPSTRTLTVQVGDGYADHEWWGRPEDMTMSRPCQTVTTSNRGSDVAAGTAAALAAGAVAFMNNGDTVYSDELLVAAESLYDFAKTYRGIFYGAASFYSSSGDRDELCEASIWLYKATRLSKYLNDARSFVDTGTAWALSWDDKRAACQLLLYEETHENQYRSAVVNFLQSWQPGGGVSYTPCGLAWRDKWGANRYAGNVAFLALLAGEMGIDAAKYRKWAVEQVNFLLGDNNHAGGCFSYVVGYGNTYPLQPHHRSSSCPSPPQACNWDTYNLHSPNPHVLNGALVGGPDQNDNYVDLRSDYVHNEVATDYNSGFQGALAGAVHLEALHALPSTNNRCPCNQYHKYQRPNILCQLISPDIRDLIYSVNSYLQISETKYTLSTHISRYQRPNIHCQLISPDIRDLIYTLECRLVTMATFGLAVILMTTILLHSSESAKNYGVALAKSILFYDAQRSGKLPANNPIHWRGDSALHDCVVGGWYDAGDHIKFGLPMSYTATALVWSLVRFKDGYQRAGQLNQMYDMIKWPLDYFLKAWRPAQNELVVQVGDTHDHDVWGRPEDMTMNRPCAVVNTAHKGSDIAAGTAAALAAGSIAFKEKGDTAYSDQLLSAAKSLYAFAKAHRGLYKGAAEFYDSSGDKDELCEASAWLHKATNEAHYLADARTFVEHEAAWAYSWDDKQVACHLLMYEETKDNQYKNLVTSFFHDWMPGGSVLYTPCGLAWRDKWGSNSYAGNAAFIALLAAEDGINSAAYRKWATEQINYFLGDNHHNGGCFSFEVGYGSKYPLHPHHAGASCPDRPAPCGWPQYESIAPNPQVIQGALVGGPDQHDNYHDVRSDYVQNEVADDYNSGFQGALAGIVHLQATNSLPATNNKCPCNA</sequence>
<dbReference type="OMA" id="NADYFIC"/>
<keyword evidence="9" id="KW-0732">Signal</keyword>
<evidence type="ECO:0000256" key="4">
    <source>
        <dbReference type="ARBA" id="ARBA00023001"/>
    </source>
</evidence>
<dbReference type="EC" id="3.2.1.4" evidence="9"/>
<keyword evidence="7 8" id="KW-0624">Polysaccharide degradation</keyword>
<evidence type="ECO:0000256" key="1">
    <source>
        <dbReference type="ARBA" id="ARBA00000966"/>
    </source>
</evidence>
<dbReference type="AlphaFoldDB" id="A0A9W3BPM1"/>
<dbReference type="OrthoDB" id="10257085at2759"/>
<dbReference type="InterPro" id="IPR033126">
    <property type="entry name" value="Glyco_hydro_9_Asp/Glu_AS"/>
</dbReference>
<dbReference type="PROSITE" id="PS00698">
    <property type="entry name" value="GH9_3"/>
    <property type="match status" value="2"/>
</dbReference>
<protein>
    <recommendedName>
        <fullName evidence="9">Endoglucanase</fullName>
        <ecNumber evidence="9">3.2.1.4</ecNumber>
    </recommendedName>
</protein>
<evidence type="ECO:0000313" key="12">
    <source>
        <dbReference type="RefSeq" id="XP_055901509.1"/>
    </source>
</evidence>
<feature type="active site" evidence="8">
    <location>
        <position position="961"/>
    </location>
</feature>
<dbReference type="PANTHER" id="PTHR22298">
    <property type="entry name" value="ENDO-1,4-BETA-GLUCANASE"/>
    <property type="match status" value="1"/>
</dbReference>
<evidence type="ECO:0000256" key="2">
    <source>
        <dbReference type="ARBA" id="ARBA00007072"/>
    </source>
</evidence>
<dbReference type="GO" id="GO:0030245">
    <property type="term" value="P:cellulose catabolic process"/>
    <property type="evidence" value="ECO:0007669"/>
    <property type="project" value="UniProtKB-KW"/>
</dbReference>
<feature type="signal peptide" evidence="9">
    <location>
        <begin position="1"/>
        <end position="21"/>
    </location>
</feature>
<proteinExistence type="inferred from homology"/>
<keyword evidence="4 9" id="KW-0136">Cellulose degradation</keyword>
<evidence type="ECO:0000256" key="5">
    <source>
        <dbReference type="ARBA" id="ARBA00023277"/>
    </source>
</evidence>
<dbReference type="SUPFAM" id="SSF48208">
    <property type="entry name" value="Six-hairpin glycosidases"/>
    <property type="match status" value="2"/>
</dbReference>
<dbReference type="InterPro" id="IPR001701">
    <property type="entry name" value="Glyco_hydro_9"/>
</dbReference>
<dbReference type="Gene3D" id="1.50.10.10">
    <property type="match status" value="2"/>
</dbReference>
<evidence type="ECO:0000256" key="9">
    <source>
        <dbReference type="RuleBase" id="RU361166"/>
    </source>
</evidence>
<dbReference type="InterPro" id="IPR008928">
    <property type="entry name" value="6-hairpin_glycosidase_sf"/>
</dbReference>
<keyword evidence="5 8" id="KW-0119">Carbohydrate metabolism</keyword>
<accession>A0A9W3BPM1</accession>
<dbReference type="GeneID" id="106054797"/>
<evidence type="ECO:0000256" key="7">
    <source>
        <dbReference type="ARBA" id="ARBA00023326"/>
    </source>
</evidence>
<keyword evidence="6 8" id="KW-0326">Glycosidase</keyword>
<reference evidence="12" key="1">
    <citation type="submission" date="2025-08" db="UniProtKB">
        <authorList>
            <consortium name="RefSeq"/>
        </authorList>
    </citation>
    <scope>IDENTIFICATION</scope>
</reference>
<comment type="similarity">
    <text evidence="2 8 9">Belongs to the glycosyl hydrolase 9 (cellulase E) family.</text>
</comment>
<evidence type="ECO:0000313" key="11">
    <source>
        <dbReference type="Proteomes" id="UP001165740"/>
    </source>
</evidence>
<comment type="catalytic activity">
    <reaction evidence="1 9">
        <text>Endohydrolysis of (1-&gt;4)-beta-D-glucosidic linkages in cellulose, lichenin and cereal beta-D-glucans.</text>
        <dbReference type="EC" id="3.2.1.4"/>
    </reaction>
</comment>
<evidence type="ECO:0000259" key="10">
    <source>
        <dbReference type="Pfam" id="PF00759"/>
    </source>
</evidence>
<feature type="active site" evidence="8">
    <location>
        <position position="427"/>
    </location>
</feature>
<dbReference type="GO" id="GO:0008810">
    <property type="term" value="F:cellulase activity"/>
    <property type="evidence" value="ECO:0007669"/>
    <property type="project" value="UniProtKB-EC"/>
</dbReference>
<name>A0A9W3BPM1_BIOGL</name>
<organism evidence="11 12">
    <name type="scientific">Biomphalaria glabrata</name>
    <name type="common">Bloodfluke planorb</name>
    <name type="synonym">Freshwater snail</name>
    <dbReference type="NCBI Taxonomy" id="6526"/>
    <lineage>
        <taxon>Eukaryota</taxon>
        <taxon>Metazoa</taxon>
        <taxon>Spiralia</taxon>
        <taxon>Lophotrochozoa</taxon>
        <taxon>Mollusca</taxon>
        <taxon>Gastropoda</taxon>
        <taxon>Heterobranchia</taxon>
        <taxon>Euthyneura</taxon>
        <taxon>Panpulmonata</taxon>
        <taxon>Hygrophila</taxon>
        <taxon>Lymnaeoidea</taxon>
        <taxon>Planorbidae</taxon>
        <taxon>Biomphalaria</taxon>
    </lineage>
</organism>
<evidence type="ECO:0000256" key="8">
    <source>
        <dbReference type="PROSITE-ProRule" id="PRU10060"/>
    </source>
</evidence>
<feature type="active site" evidence="8">
    <location>
        <position position="418"/>
    </location>
</feature>
<feature type="active site" evidence="8">
    <location>
        <position position="952"/>
    </location>
</feature>
<keyword evidence="11" id="KW-1185">Reference proteome</keyword>
<evidence type="ECO:0000256" key="3">
    <source>
        <dbReference type="ARBA" id="ARBA00022801"/>
    </source>
</evidence>
<dbReference type="RefSeq" id="XP_055901509.1">
    <property type="nucleotide sequence ID" value="XM_056045534.1"/>
</dbReference>
<evidence type="ECO:0000256" key="6">
    <source>
        <dbReference type="ARBA" id="ARBA00023295"/>
    </source>
</evidence>
<gene>
    <name evidence="12" type="primary">LOC106054797</name>
</gene>
<keyword evidence="3 8" id="KW-0378">Hydrolase</keyword>
<dbReference type="InterPro" id="IPR012341">
    <property type="entry name" value="6hp_glycosidase-like_sf"/>
</dbReference>
<dbReference type="Proteomes" id="UP001165740">
    <property type="component" value="Chromosome 11"/>
</dbReference>
<dbReference type="Pfam" id="PF00759">
    <property type="entry name" value="Glyco_hydro_9"/>
    <property type="match status" value="2"/>
</dbReference>
<feature type="domain" description="Glycoside hydrolase family 9" evidence="10">
    <location>
        <begin position="560"/>
        <end position="974"/>
    </location>
</feature>
<feature type="domain" description="Glycoside hydrolase family 9" evidence="10">
    <location>
        <begin position="25"/>
        <end position="440"/>
    </location>
</feature>
<feature type="chain" id="PRO_5041015695" description="Endoglucanase" evidence="9">
    <location>
        <begin position="22"/>
        <end position="997"/>
    </location>
</feature>